<keyword evidence="2" id="KW-1185">Reference proteome</keyword>
<gene>
    <name evidence="1" type="ORF">EFB08_23215</name>
</gene>
<evidence type="ECO:0000313" key="1">
    <source>
        <dbReference type="EMBL" id="RNI22045.1"/>
    </source>
</evidence>
<protein>
    <submittedName>
        <fullName evidence="1">Uncharacterized protein</fullName>
    </submittedName>
</protein>
<sequence>MATTETKPTPEQEIALLKEQLPAKDATIAEKEQALVVKDSIIDEQLQALDDAEASKDEVLPVINVDGVQYQLTSAKFQHPEKDAVVTAVS</sequence>
<dbReference type="EMBL" id="RJJD01000023">
    <property type="protein sequence ID" value="RNI22045.1"/>
    <property type="molecule type" value="Genomic_DNA"/>
</dbReference>
<dbReference type="AlphaFoldDB" id="A0A3M9MA05"/>
<comment type="caution">
    <text evidence="1">The sequence shown here is derived from an EMBL/GenBank/DDBJ whole genome shotgun (WGS) entry which is preliminary data.</text>
</comment>
<proteinExistence type="predicted"/>
<dbReference type="RefSeq" id="WP_123129369.1">
    <property type="nucleotide sequence ID" value="NZ_RJJD01000023.1"/>
</dbReference>
<name>A0A3M9MA05_9BACT</name>
<evidence type="ECO:0000313" key="2">
    <source>
        <dbReference type="Proteomes" id="UP000272117"/>
    </source>
</evidence>
<accession>A0A3M9MA05</accession>
<organism evidence="1 2">
    <name type="scientific">Rufibacter latericius</name>
    <dbReference type="NCBI Taxonomy" id="2487040"/>
    <lineage>
        <taxon>Bacteria</taxon>
        <taxon>Pseudomonadati</taxon>
        <taxon>Bacteroidota</taxon>
        <taxon>Cytophagia</taxon>
        <taxon>Cytophagales</taxon>
        <taxon>Hymenobacteraceae</taxon>
        <taxon>Rufibacter</taxon>
    </lineage>
</organism>
<reference evidence="1 2" key="1">
    <citation type="submission" date="2018-11" db="EMBL/GenBank/DDBJ databases">
        <title>Rufibacter latericius sp. nov., isolated from water in Baiyang Lake.</title>
        <authorList>
            <person name="Yang Y."/>
        </authorList>
    </citation>
    <scope>NUCLEOTIDE SEQUENCE [LARGE SCALE GENOMIC DNA]</scope>
    <source>
        <strain evidence="1 2">R-22-1c-1</strain>
    </source>
</reference>
<dbReference type="Proteomes" id="UP000272117">
    <property type="component" value="Unassembled WGS sequence"/>
</dbReference>